<gene>
    <name evidence="1" type="ORF">PXEA_LOCUS28649</name>
</gene>
<protein>
    <submittedName>
        <fullName evidence="1">Uncharacterized protein</fullName>
    </submittedName>
</protein>
<dbReference type="Proteomes" id="UP000784294">
    <property type="component" value="Unassembled WGS sequence"/>
</dbReference>
<evidence type="ECO:0000313" key="1">
    <source>
        <dbReference type="EMBL" id="VEL35209.1"/>
    </source>
</evidence>
<proteinExistence type="predicted"/>
<accession>A0A448XFA7</accession>
<dbReference type="EMBL" id="CAAALY010249295">
    <property type="protein sequence ID" value="VEL35209.1"/>
    <property type="molecule type" value="Genomic_DNA"/>
</dbReference>
<sequence>MNDTLHDVSLLRTDCDQLALSATLQLQITVLRLAECLLQASMPLQGDTTHKHRTFLLIHHPLLLSPIPLFIYFSSGQVQLLFSLHFSTLALANGESHAFISSRFFQHIPYP</sequence>
<comment type="caution">
    <text evidence="1">The sequence shown here is derived from an EMBL/GenBank/DDBJ whole genome shotgun (WGS) entry which is preliminary data.</text>
</comment>
<evidence type="ECO:0000313" key="2">
    <source>
        <dbReference type="Proteomes" id="UP000784294"/>
    </source>
</evidence>
<keyword evidence="2" id="KW-1185">Reference proteome</keyword>
<name>A0A448XFA7_9PLAT</name>
<dbReference type="AlphaFoldDB" id="A0A448XFA7"/>
<reference evidence="1" key="1">
    <citation type="submission" date="2018-11" db="EMBL/GenBank/DDBJ databases">
        <authorList>
            <consortium name="Pathogen Informatics"/>
        </authorList>
    </citation>
    <scope>NUCLEOTIDE SEQUENCE</scope>
</reference>
<organism evidence="1 2">
    <name type="scientific">Protopolystoma xenopodis</name>
    <dbReference type="NCBI Taxonomy" id="117903"/>
    <lineage>
        <taxon>Eukaryota</taxon>
        <taxon>Metazoa</taxon>
        <taxon>Spiralia</taxon>
        <taxon>Lophotrochozoa</taxon>
        <taxon>Platyhelminthes</taxon>
        <taxon>Monogenea</taxon>
        <taxon>Polyopisthocotylea</taxon>
        <taxon>Polystomatidea</taxon>
        <taxon>Polystomatidae</taxon>
        <taxon>Protopolystoma</taxon>
    </lineage>
</organism>